<dbReference type="Proteomes" id="UP000008915">
    <property type="component" value="Chromosome"/>
</dbReference>
<keyword evidence="1" id="KW-0472">Membrane</keyword>
<feature type="transmembrane region" description="Helical" evidence="1">
    <location>
        <begin position="12"/>
        <end position="37"/>
    </location>
</feature>
<feature type="transmembrane region" description="Helical" evidence="1">
    <location>
        <begin position="86"/>
        <end position="110"/>
    </location>
</feature>
<feature type="transmembrane region" description="Helical" evidence="1">
    <location>
        <begin position="116"/>
        <end position="141"/>
    </location>
</feature>
<feature type="transmembrane region" description="Helical" evidence="1">
    <location>
        <begin position="184"/>
        <end position="201"/>
    </location>
</feature>
<reference evidence="2 3" key="1">
    <citation type="journal article" date="2010" name="Stand. Genomic Sci.">
        <title>Complete genome sequence of Thermaerobacter marianensis type strain (7p75a).</title>
        <authorList>
            <person name="Han C."/>
            <person name="Gu W."/>
            <person name="Zhang X."/>
            <person name="Lapidus A."/>
            <person name="Nolan M."/>
            <person name="Copeland A."/>
            <person name="Lucas S."/>
            <person name="Del Rio T.G."/>
            <person name="Tice H."/>
            <person name="Cheng J.F."/>
            <person name="Tapia R."/>
            <person name="Goodwin L."/>
            <person name="Pitluck S."/>
            <person name="Pagani I."/>
            <person name="Ivanova N."/>
            <person name="Mavromatis K."/>
            <person name="Mikhailova N."/>
            <person name="Pati A."/>
            <person name="Chen A."/>
            <person name="Palaniappan K."/>
            <person name="Land M."/>
            <person name="Hauser L."/>
            <person name="Chang Y.J."/>
            <person name="Jeffries C.D."/>
            <person name="Schneider S."/>
            <person name="Rohde M."/>
            <person name="Goker M."/>
            <person name="Pukall R."/>
            <person name="Woyke T."/>
            <person name="Bristow J."/>
            <person name="Eisen J.A."/>
            <person name="Markowitz V."/>
            <person name="Hugenholtz P."/>
            <person name="Kyrpides N.C."/>
            <person name="Klenk H.P."/>
            <person name="Detter J.C."/>
        </authorList>
    </citation>
    <scope>NUCLEOTIDE SEQUENCE [LARGE SCALE GENOMIC DNA]</scope>
    <source>
        <strain evidence="3">ATCC 700841 / DSM 12885 / JCM 10246 / 7p75a</strain>
    </source>
</reference>
<dbReference type="HOGENOM" id="CLU_1313634_0_0_9"/>
<keyword evidence="1" id="KW-0812">Transmembrane</keyword>
<dbReference type="KEGG" id="tmr:Tmar_1306"/>
<dbReference type="eggNOG" id="ENOG502ZDG7">
    <property type="taxonomic scope" value="Bacteria"/>
</dbReference>
<dbReference type="OrthoDB" id="2966946at2"/>
<feature type="transmembrane region" description="Helical" evidence="1">
    <location>
        <begin position="148"/>
        <end position="172"/>
    </location>
</feature>
<reference evidence="3" key="2">
    <citation type="journal article" date="2010" name="Stand. Genomic Sci.">
        <title>Complete genome sequence of Thermaerobacter marianensis type strain (7p75aT).</title>
        <authorList>
            <person name="Han C."/>
            <person name="Gu W."/>
            <person name="Zhang X."/>
            <person name="Lapidus A."/>
            <person name="Nolan M."/>
            <person name="Copeland A."/>
            <person name="Lucas S."/>
            <person name="Glavina Del Rio T."/>
            <person name="Tice H."/>
            <person name="Cheng J."/>
            <person name="Tapia R."/>
            <person name="Goodwin L."/>
            <person name="Pitluck S."/>
            <person name="Pagani I."/>
            <person name="Ivanova N."/>
            <person name="Mavromatis K."/>
            <person name="Mikhailova N."/>
            <person name="Pati A."/>
            <person name="Chen A."/>
            <person name="Palaniappan K."/>
            <person name="Land M."/>
            <person name="Hauser L."/>
            <person name="Chang Y."/>
            <person name="Jeffries C."/>
            <person name="Schneider S."/>
            <person name="Rohde M."/>
            <person name="Goker M."/>
            <person name="Pukall R."/>
            <person name="Woyke T."/>
            <person name="Bristow J."/>
            <person name="Eisen J."/>
            <person name="Markowitz V."/>
            <person name="Hugenholtz P."/>
            <person name="Kyrpides N."/>
            <person name="Klenk H."/>
            <person name="Detter J."/>
        </authorList>
    </citation>
    <scope>NUCLEOTIDE SEQUENCE [LARGE SCALE GENOMIC DNA]</scope>
    <source>
        <strain evidence="3">ATCC 700841 / DSM 12885 / JCM 10246 / 7p75a</strain>
    </source>
</reference>
<dbReference type="AlphaFoldDB" id="E6SLX0"/>
<sequence>MLSRAFYLEMKNLGLYGLVPPAIVVGLTPLTVLAATAEGQDPSIIATVCQLLIPVFAPWWPLLILREYVDSPARELLLVYAGRRGALFARMIICWVLFVALCAVSFLYLSARFGRLWLLFIAVAVQSAALIAAAYCLALVVRNTFLPLLFNVTYCVGFMLTAPNLPVSIFQLGLYDRWSDLGKVPAVGVLAVGLFAVGHWLETRGYVHTRL</sequence>
<dbReference type="EMBL" id="CP002344">
    <property type="protein sequence ID" value="ADU51419.1"/>
    <property type="molecule type" value="Genomic_DNA"/>
</dbReference>
<dbReference type="STRING" id="644966.Tmar_1306"/>
<organism evidence="2 3">
    <name type="scientific">Thermaerobacter marianensis (strain ATCC 700841 / DSM 12885 / JCM 10246 / 7p75a)</name>
    <dbReference type="NCBI Taxonomy" id="644966"/>
    <lineage>
        <taxon>Bacteria</taxon>
        <taxon>Bacillati</taxon>
        <taxon>Bacillota</taxon>
        <taxon>Clostridia</taxon>
        <taxon>Eubacteriales</taxon>
        <taxon>Clostridiales Family XVII. Incertae Sedis</taxon>
        <taxon>Thermaerobacter</taxon>
    </lineage>
</organism>
<evidence type="ECO:0000256" key="1">
    <source>
        <dbReference type="SAM" id="Phobius"/>
    </source>
</evidence>
<evidence type="ECO:0000313" key="3">
    <source>
        <dbReference type="Proteomes" id="UP000008915"/>
    </source>
</evidence>
<feature type="transmembrane region" description="Helical" evidence="1">
    <location>
        <begin position="43"/>
        <end position="65"/>
    </location>
</feature>
<evidence type="ECO:0000313" key="2">
    <source>
        <dbReference type="EMBL" id="ADU51419.1"/>
    </source>
</evidence>
<protein>
    <submittedName>
        <fullName evidence="2">Uncharacterized protein</fullName>
    </submittedName>
</protein>
<gene>
    <name evidence="2" type="ordered locus">Tmar_1306</name>
</gene>
<keyword evidence="1" id="KW-1133">Transmembrane helix</keyword>
<keyword evidence="3" id="KW-1185">Reference proteome</keyword>
<proteinExistence type="predicted"/>
<accession>E6SLX0</accession>
<name>E6SLX0_THEM7</name>